<keyword evidence="4 7" id="KW-0547">Nucleotide-binding</keyword>
<evidence type="ECO:0000256" key="3">
    <source>
        <dbReference type="ARBA" id="ARBA00022694"/>
    </source>
</evidence>
<comment type="similarity">
    <text evidence="7">Belongs to the tRNA(Ile)-lysidine synthase family.</text>
</comment>
<dbReference type="Pfam" id="PF01171">
    <property type="entry name" value="ATP_bind_3"/>
    <property type="match status" value="1"/>
</dbReference>
<keyword evidence="1 7" id="KW-0963">Cytoplasm</keyword>
<sequence>MAGPDPRVADVRRAVTAAVADLPDDALVLVACSGGPDSLALAAAAAFAVPRSGSAASVSAASSGSSGSSASSGSAGLSGSAVRPVQSASAGPSAARRAGAVVVDHGLVRGSADVAERAAQQCRALGLDPVLVVRVQVFGAGGPEAAARAARYAALEQAADETGAAAVLLGHTLDDQAETVLLGLARGSGGRSLAGMAGVRGRLRRPLLGIRREDTLAVCEVLGLDPWHDPTNAGQPGDPLRSRVRAHVLPVLERELGPGVARALARTATHLREDAAALDAAGATLLADALTPADPSSPAGSRVPVAGRFVAPAPLRRPEATNPRGNDDAAPAGDGAAGSDGGAGVGVVLDVGVLLGAEDAVRRRAVRAAVVAAGAPAGSVHRVHVLAVDALLTDWHGQGPVQLPGRVVARRRCGTLVVGPDSPPMPARATRPADQHRT</sequence>
<evidence type="ECO:0000256" key="2">
    <source>
        <dbReference type="ARBA" id="ARBA00022598"/>
    </source>
</evidence>
<dbReference type="PANTHER" id="PTHR43033">
    <property type="entry name" value="TRNA(ILE)-LYSIDINE SYNTHASE-RELATED"/>
    <property type="match status" value="1"/>
</dbReference>
<gene>
    <name evidence="7" type="primary">tilS</name>
    <name evidence="11" type="ORF">CGE01nite_17990</name>
</gene>
<keyword evidence="12" id="KW-1185">Reference proteome</keyword>
<comment type="subcellular location">
    <subcellularLocation>
        <location evidence="7">Cytoplasm</location>
    </subcellularLocation>
</comment>
<dbReference type="Pfam" id="PF09179">
    <property type="entry name" value="TilS"/>
    <property type="match status" value="1"/>
</dbReference>
<dbReference type="RefSeq" id="WP_141370389.1">
    <property type="nucleotide sequence ID" value="NZ_BJLQ01000016.1"/>
</dbReference>
<evidence type="ECO:0000259" key="9">
    <source>
        <dbReference type="Pfam" id="PF01171"/>
    </source>
</evidence>
<dbReference type="NCBIfam" id="TIGR02432">
    <property type="entry name" value="lysidine_TilS_N"/>
    <property type="match status" value="1"/>
</dbReference>
<dbReference type="InterPro" id="IPR014729">
    <property type="entry name" value="Rossmann-like_a/b/a_fold"/>
</dbReference>
<evidence type="ECO:0000313" key="12">
    <source>
        <dbReference type="Proteomes" id="UP000320461"/>
    </source>
</evidence>
<reference evidence="11 12" key="1">
    <citation type="submission" date="2019-06" db="EMBL/GenBank/DDBJ databases">
        <title>Whole genome shotgun sequence of Cellulomonas gelida NBRC 3748.</title>
        <authorList>
            <person name="Hosoyama A."/>
            <person name="Uohara A."/>
            <person name="Ohji S."/>
            <person name="Ichikawa N."/>
        </authorList>
    </citation>
    <scope>NUCLEOTIDE SEQUENCE [LARGE SCALE GENOMIC DNA]</scope>
    <source>
        <strain evidence="11 12">NBRC 3748</strain>
    </source>
</reference>
<dbReference type="SUPFAM" id="SSF52402">
    <property type="entry name" value="Adenine nucleotide alpha hydrolases-like"/>
    <property type="match status" value="1"/>
</dbReference>
<evidence type="ECO:0000256" key="4">
    <source>
        <dbReference type="ARBA" id="ARBA00022741"/>
    </source>
</evidence>
<feature type="binding site" evidence="7">
    <location>
        <begin position="33"/>
        <end position="38"/>
    </location>
    <ligand>
        <name>ATP</name>
        <dbReference type="ChEBI" id="CHEBI:30616"/>
    </ligand>
</feature>
<evidence type="ECO:0000256" key="1">
    <source>
        <dbReference type="ARBA" id="ARBA00022490"/>
    </source>
</evidence>
<dbReference type="GO" id="GO:0032267">
    <property type="term" value="F:tRNA(Ile)-lysidine synthase activity"/>
    <property type="evidence" value="ECO:0007669"/>
    <property type="project" value="UniProtKB-EC"/>
</dbReference>
<feature type="region of interest" description="Disordered" evidence="8">
    <location>
        <begin position="311"/>
        <end position="340"/>
    </location>
</feature>
<feature type="region of interest" description="Disordered" evidence="8">
    <location>
        <begin position="58"/>
        <end position="83"/>
    </location>
</feature>
<dbReference type="GO" id="GO:0005737">
    <property type="term" value="C:cytoplasm"/>
    <property type="evidence" value="ECO:0007669"/>
    <property type="project" value="UniProtKB-SubCell"/>
</dbReference>
<dbReference type="HAMAP" id="MF_01161">
    <property type="entry name" value="tRNA_Ile_lys_synt"/>
    <property type="match status" value="1"/>
</dbReference>
<keyword evidence="3 7" id="KW-0819">tRNA processing</keyword>
<comment type="caution">
    <text evidence="11">The sequence shown here is derived from an EMBL/GenBank/DDBJ whole genome shotgun (WGS) entry which is preliminary data.</text>
</comment>
<protein>
    <recommendedName>
        <fullName evidence="7">tRNA(Ile)-lysidine synthase</fullName>
        <ecNumber evidence="7">6.3.4.19</ecNumber>
    </recommendedName>
    <alternativeName>
        <fullName evidence="7">tRNA(Ile)-2-lysyl-cytidine synthase</fullName>
    </alternativeName>
    <alternativeName>
        <fullName evidence="7">tRNA(Ile)-lysidine synthetase</fullName>
    </alternativeName>
</protein>
<comment type="catalytic activity">
    <reaction evidence="6 7">
        <text>cytidine(34) in tRNA(Ile2) + L-lysine + ATP = lysidine(34) in tRNA(Ile2) + AMP + diphosphate + H(+)</text>
        <dbReference type="Rhea" id="RHEA:43744"/>
        <dbReference type="Rhea" id="RHEA-COMP:10625"/>
        <dbReference type="Rhea" id="RHEA-COMP:10670"/>
        <dbReference type="ChEBI" id="CHEBI:15378"/>
        <dbReference type="ChEBI" id="CHEBI:30616"/>
        <dbReference type="ChEBI" id="CHEBI:32551"/>
        <dbReference type="ChEBI" id="CHEBI:33019"/>
        <dbReference type="ChEBI" id="CHEBI:82748"/>
        <dbReference type="ChEBI" id="CHEBI:83665"/>
        <dbReference type="ChEBI" id="CHEBI:456215"/>
        <dbReference type="EC" id="6.3.4.19"/>
    </reaction>
</comment>
<organism evidence="11 12">
    <name type="scientific">Cellulomonas gelida</name>
    <dbReference type="NCBI Taxonomy" id="1712"/>
    <lineage>
        <taxon>Bacteria</taxon>
        <taxon>Bacillati</taxon>
        <taxon>Actinomycetota</taxon>
        <taxon>Actinomycetes</taxon>
        <taxon>Micrococcales</taxon>
        <taxon>Cellulomonadaceae</taxon>
        <taxon>Cellulomonas</taxon>
    </lineage>
</organism>
<dbReference type="AlphaFoldDB" id="A0A4Y3KNQ9"/>
<comment type="function">
    <text evidence="7">Ligates lysine onto the cytidine present at position 34 of the AUA codon-specific tRNA(Ile) that contains the anticodon CAU, in an ATP-dependent manner. Cytidine is converted to lysidine, thus changing the amino acid specificity of the tRNA from methionine to isoleucine.</text>
</comment>
<dbReference type="SUPFAM" id="SSF82829">
    <property type="entry name" value="MesJ substrate recognition domain-like"/>
    <property type="match status" value="1"/>
</dbReference>
<dbReference type="EMBL" id="BJLQ01000016">
    <property type="protein sequence ID" value="GEA84548.1"/>
    <property type="molecule type" value="Genomic_DNA"/>
</dbReference>
<feature type="domain" description="tRNA(Ile)-lysidine synthase substrate-binding" evidence="10">
    <location>
        <begin position="349"/>
        <end position="415"/>
    </location>
</feature>
<accession>A0A4Y3KNQ9</accession>
<dbReference type="InterPro" id="IPR011063">
    <property type="entry name" value="TilS/TtcA_N"/>
</dbReference>
<proteinExistence type="inferred from homology"/>
<dbReference type="GO" id="GO:0006400">
    <property type="term" value="P:tRNA modification"/>
    <property type="evidence" value="ECO:0007669"/>
    <property type="project" value="UniProtKB-UniRule"/>
</dbReference>
<keyword evidence="2 7" id="KW-0436">Ligase</keyword>
<dbReference type="PANTHER" id="PTHR43033:SF1">
    <property type="entry name" value="TRNA(ILE)-LYSIDINE SYNTHASE-RELATED"/>
    <property type="match status" value="1"/>
</dbReference>
<dbReference type="GO" id="GO:0005524">
    <property type="term" value="F:ATP binding"/>
    <property type="evidence" value="ECO:0007669"/>
    <property type="project" value="UniProtKB-UniRule"/>
</dbReference>
<dbReference type="Gene3D" id="3.40.50.620">
    <property type="entry name" value="HUPs"/>
    <property type="match status" value="1"/>
</dbReference>
<keyword evidence="5 7" id="KW-0067">ATP-binding</keyword>
<evidence type="ECO:0000256" key="5">
    <source>
        <dbReference type="ARBA" id="ARBA00022840"/>
    </source>
</evidence>
<evidence type="ECO:0000256" key="8">
    <source>
        <dbReference type="SAM" id="MobiDB-lite"/>
    </source>
</evidence>
<dbReference type="InterPro" id="IPR015262">
    <property type="entry name" value="tRNA_Ile_lys_synt_subst-bd"/>
</dbReference>
<evidence type="ECO:0000313" key="11">
    <source>
        <dbReference type="EMBL" id="GEA84548.1"/>
    </source>
</evidence>
<dbReference type="Proteomes" id="UP000320461">
    <property type="component" value="Unassembled WGS sequence"/>
</dbReference>
<feature type="region of interest" description="Disordered" evidence="8">
    <location>
        <begin position="418"/>
        <end position="438"/>
    </location>
</feature>
<dbReference type="OrthoDB" id="5244702at2"/>
<feature type="domain" description="tRNA(Ile)-lysidine/2-thiocytidine synthase N-terminal" evidence="9">
    <location>
        <begin position="95"/>
        <end position="235"/>
    </location>
</feature>
<dbReference type="CDD" id="cd01992">
    <property type="entry name" value="TilS_N"/>
    <property type="match status" value="1"/>
</dbReference>
<evidence type="ECO:0000256" key="7">
    <source>
        <dbReference type="HAMAP-Rule" id="MF_01161"/>
    </source>
</evidence>
<name>A0A4Y3KNQ9_9CELL</name>
<comment type="domain">
    <text evidence="7">The N-terminal region contains the highly conserved SGGXDS motif, predicted to be a P-loop motif involved in ATP binding.</text>
</comment>
<dbReference type="InterPro" id="IPR012094">
    <property type="entry name" value="tRNA_Ile_lys_synt"/>
</dbReference>
<evidence type="ECO:0000259" key="10">
    <source>
        <dbReference type="Pfam" id="PF09179"/>
    </source>
</evidence>
<evidence type="ECO:0000256" key="6">
    <source>
        <dbReference type="ARBA" id="ARBA00048539"/>
    </source>
</evidence>
<dbReference type="InterPro" id="IPR012795">
    <property type="entry name" value="tRNA_Ile_lys_synt_N"/>
</dbReference>
<dbReference type="EC" id="6.3.4.19" evidence="7"/>